<dbReference type="EMBL" id="MCBS01025000">
    <property type="protein sequence ID" value="RKF71879.1"/>
    <property type="molecule type" value="Genomic_DNA"/>
</dbReference>
<feature type="signal peptide" evidence="1">
    <location>
        <begin position="1"/>
        <end position="21"/>
    </location>
</feature>
<organism evidence="2 3">
    <name type="scientific">Golovinomyces cichoracearum</name>
    <dbReference type="NCBI Taxonomy" id="62708"/>
    <lineage>
        <taxon>Eukaryota</taxon>
        <taxon>Fungi</taxon>
        <taxon>Dikarya</taxon>
        <taxon>Ascomycota</taxon>
        <taxon>Pezizomycotina</taxon>
        <taxon>Leotiomycetes</taxon>
        <taxon>Erysiphales</taxon>
        <taxon>Erysiphaceae</taxon>
        <taxon>Golovinomyces</taxon>
    </lineage>
</organism>
<evidence type="ECO:0000256" key="1">
    <source>
        <dbReference type="SAM" id="SignalP"/>
    </source>
</evidence>
<evidence type="ECO:0000313" key="3">
    <source>
        <dbReference type="Proteomes" id="UP000285326"/>
    </source>
</evidence>
<dbReference type="AlphaFoldDB" id="A0A420IBF2"/>
<accession>A0A420IBF2</accession>
<comment type="caution">
    <text evidence="2">The sequence shown here is derived from an EMBL/GenBank/DDBJ whole genome shotgun (WGS) entry which is preliminary data.</text>
</comment>
<dbReference type="Proteomes" id="UP000285326">
    <property type="component" value="Unassembled WGS sequence"/>
</dbReference>
<keyword evidence="1" id="KW-0732">Signal</keyword>
<proteinExistence type="predicted"/>
<gene>
    <name evidence="2" type="ORF">GcM1_c1138o58</name>
</gene>
<protein>
    <submittedName>
        <fullName evidence="2">Uncharacterized protein</fullName>
    </submittedName>
</protein>
<evidence type="ECO:0000313" key="2">
    <source>
        <dbReference type="EMBL" id="RKF71879.1"/>
    </source>
</evidence>
<feature type="chain" id="PRO_5019475866" evidence="1">
    <location>
        <begin position="22"/>
        <end position="48"/>
    </location>
</feature>
<sequence>MTTRLQLKHVIVATLFRLLSAMRNHHRFDCHSQDPVWFYLQSDAISTK</sequence>
<name>A0A420IBF2_9PEZI</name>
<reference evidence="2 3" key="1">
    <citation type="journal article" date="2018" name="BMC Genomics">
        <title>Comparative genome analyses reveal sequence features reflecting distinct modes of host-adaptation between dicot and monocot powdery mildew.</title>
        <authorList>
            <person name="Wu Y."/>
            <person name="Ma X."/>
            <person name="Pan Z."/>
            <person name="Kale S.D."/>
            <person name="Song Y."/>
            <person name="King H."/>
            <person name="Zhang Q."/>
            <person name="Presley C."/>
            <person name="Deng X."/>
            <person name="Wei C.I."/>
            <person name="Xiao S."/>
        </authorList>
    </citation>
    <scope>NUCLEOTIDE SEQUENCE [LARGE SCALE GENOMIC DNA]</scope>
    <source>
        <strain evidence="2">UMSG1</strain>
    </source>
</reference>